<sequence>MTGLESTARHRTWARRLADMPVRLKAALIVVPTALAAVVSTGFGLWSSADEASLDPSEGLAPCLTVSA</sequence>
<protein>
    <submittedName>
        <fullName evidence="2">Uncharacterized protein</fullName>
    </submittedName>
</protein>
<organism evidence="2 3">
    <name type="scientific">Micromonospora craniellae</name>
    <dbReference type="NCBI Taxonomy" id="2294034"/>
    <lineage>
        <taxon>Bacteria</taxon>
        <taxon>Bacillati</taxon>
        <taxon>Actinomycetota</taxon>
        <taxon>Actinomycetes</taxon>
        <taxon>Micromonosporales</taxon>
        <taxon>Micromonosporaceae</taxon>
        <taxon>Micromonospora</taxon>
    </lineage>
</organism>
<reference evidence="2 3" key="1">
    <citation type="submission" date="2018-08" db="EMBL/GenBank/DDBJ databases">
        <title>Verrucosispora craniellae sp. nov., isolated from a marine sponge in the South China Sea.</title>
        <authorList>
            <person name="Li L."/>
            <person name="Lin H.W."/>
        </authorList>
    </citation>
    <scope>NUCLEOTIDE SEQUENCE [LARGE SCALE GENOMIC DNA]</scope>
    <source>
        <strain evidence="2 3">LHW63014</strain>
    </source>
</reference>
<dbReference type="EMBL" id="QVFU01000174">
    <property type="protein sequence ID" value="RFS37386.1"/>
    <property type="molecule type" value="Genomic_DNA"/>
</dbReference>
<comment type="caution">
    <text evidence="2">The sequence shown here is derived from an EMBL/GenBank/DDBJ whole genome shotgun (WGS) entry which is preliminary data.</text>
</comment>
<dbReference type="Proteomes" id="UP000262621">
    <property type="component" value="Unassembled WGS sequence"/>
</dbReference>
<keyword evidence="1" id="KW-0812">Transmembrane</keyword>
<evidence type="ECO:0000313" key="3">
    <source>
        <dbReference type="Proteomes" id="UP000262621"/>
    </source>
</evidence>
<name>A0A372FQI0_9ACTN</name>
<feature type="transmembrane region" description="Helical" evidence="1">
    <location>
        <begin position="26"/>
        <end position="46"/>
    </location>
</feature>
<keyword evidence="1" id="KW-0472">Membrane</keyword>
<gene>
    <name evidence="2" type="ORF">D0Q02_31370</name>
</gene>
<evidence type="ECO:0000256" key="1">
    <source>
        <dbReference type="SAM" id="Phobius"/>
    </source>
</evidence>
<proteinExistence type="predicted"/>
<keyword evidence="3" id="KW-1185">Reference proteome</keyword>
<dbReference type="AlphaFoldDB" id="A0A372FQI0"/>
<accession>A0A372FQI0</accession>
<keyword evidence="1" id="KW-1133">Transmembrane helix</keyword>
<evidence type="ECO:0000313" key="2">
    <source>
        <dbReference type="EMBL" id="RFS37386.1"/>
    </source>
</evidence>